<name>A0ACC0WTK2_9STRA</name>
<evidence type="ECO:0000313" key="1">
    <source>
        <dbReference type="EMBL" id="KAI9922020.1"/>
    </source>
</evidence>
<gene>
    <name evidence="1" type="ORF">PsorP6_000055</name>
</gene>
<organism evidence="1 2">
    <name type="scientific">Peronosclerospora sorghi</name>
    <dbReference type="NCBI Taxonomy" id="230839"/>
    <lineage>
        <taxon>Eukaryota</taxon>
        <taxon>Sar</taxon>
        <taxon>Stramenopiles</taxon>
        <taxon>Oomycota</taxon>
        <taxon>Peronosporomycetes</taxon>
        <taxon>Peronosporales</taxon>
        <taxon>Peronosporaceae</taxon>
        <taxon>Peronosclerospora</taxon>
    </lineage>
</organism>
<accession>A0ACC0WTK2</accession>
<protein>
    <submittedName>
        <fullName evidence="1">Uncharacterized protein</fullName>
    </submittedName>
</protein>
<evidence type="ECO:0000313" key="2">
    <source>
        <dbReference type="Proteomes" id="UP001163321"/>
    </source>
</evidence>
<reference evidence="1 2" key="1">
    <citation type="journal article" date="2022" name="bioRxiv">
        <title>The genome of the oomycete Peronosclerospora sorghi, a cosmopolitan pathogen of maize and sorghum, is inflated with dispersed pseudogenes.</title>
        <authorList>
            <person name="Fletcher K."/>
            <person name="Martin F."/>
            <person name="Isakeit T."/>
            <person name="Cavanaugh K."/>
            <person name="Magill C."/>
            <person name="Michelmore R."/>
        </authorList>
    </citation>
    <scope>NUCLEOTIDE SEQUENCE [LARGE SCALE GENOMIC DNA]</scope>
    <source>
        <strain evidence="1">P6</strain>
    </source>
</reference>
<proteinExistence type="predicted"/>
<dbReference type="EMBL" id="CM047580">
    <property type="protein sequence ID" value="KAI9922020.1"/>
    <property type="molecule type" value="Genomic_DNA"/>
</dbReference>
<keyword evidence="2" id="KW-1185">Reference proteome</keyword>
<sequence length="87" mass="9723">MVGNGSQQKDYRDTVLHLHGGGLRRISELHVAYMALQYQVLLPRGEDGMNRAIPLSGVPIAAVQQHQQSGEDEETHIDPGTRHRKKK</sequence>
<dbReference type="Proteomes" id="UP001163321">
    <property type="component" value="Chromosome 1"/>
</dbReference>
<comment type="caution">
    <text evidence="1">The sequence shown here is derived from an EMBL/GenBank/DDBJ whole genome shotgun (WGS) entry which is preliminary data.</text>
</comment>